<dbReference type="RefSeq" id="WP_024068339.1">
    <property type="nucleotide sequence ID" value="NZ_CABIYZ010000001.1"/>
</dbReference>
<accession>A0A0D6H142</accession>
<dbReference type="AlphaFoldDB" id="A0A0D6H142"/>
<comment type="caution">
    <text evidence="4">The sequence shown here is derived from an EMBL/GenBank/DDBJ whole genome shotgun (WGS) entry which is preliminary data.</text>
</comment>
<dbReference type="KEGG" id="axx:ERS451415_01962"/>
<dbReference type="InterPro" id="IPR036188">
    <property type="entry name" value="FAD/NAD-bd_sf"/>
</dbReference>
<evidence type="ECO:0000256" key="2">
    <source>
        <dbReference type="ARBA" id="ARBA00023002"/>
    </source>
</evidence>
<proteinExistence type="inferred from homology"/>
<dbReference type="SUPFAM" id="SSF51905">
    <property type="entry name" value="FAD/NAD(P)-binding domain"/>
    <property type="match status" value="1"/>
</dbReference>
<gene>
    <name evidence="4" type="ORF">O9570_23010</name>
</gene>
<dbReference type="EMBL" id="JAPZVI010000023">
    <property type="protein sequence ID" value="MCZ8404346.1"/>
    <property type="molecule type" value="Genomic_DNA"/>
</dbReference>
<dbReference type="GO" id="GO:0005886">
    <property type="term" value="C:plasma membrane"/>
    <property type="evidence" value="ECO:0007669"/>
    <property type="project" value="TreeGrafter"/>
</dbReference>
<dbReference type="GO" id="GO:0008718">
    <property type="term" value="F:D-amino-acid dehydrogenase activity"/>
    <property type="evidence" value="ECO:0007669"/>
    <property type="project" value="TreeGrafter"/>
</dbReference>
<dbReference type="SUPFAM" id="SSF54373">
    <property type="entry name" value="FAD-linked reductases, C-terminal domain"/>
    <property type="match status" value="1"/>
</dbReference>
<comment type="similarity">
    <text evidence="1">Belongs to the DadA oxidoreductase family.</text>
</comment>
<dbReference type="eggNOG" id="COG0665">
    <property type="taxonomic scope" value="Bacteria"/>
</dbReference>
<dbReference type="Pfam" id="PF01266">
    <property type="entry name" value="DAO"/>
    <property type="match status" value="1"/>
</dbReference>
<dbReference type="Proteomes" id="UP001141992">
    <property type="component" value="Unassembled WGS sequence"/>
</dbReference>
<name>A0A0D6H142_ALCXX</name>
<dbReference type="Gene3D" id="3.30.9.10">
    <property type="entry name" value="D-Amino Acid Oxidase, subunit A, domain 2"/>
    <property type="match status" value="1"/>
</dbReference>
<evidence type="ECO:0000313" key="4">
    <source>
        <dbReference type="EMBL" id="MCZ8404346.1"/>
    </source>
</evidence>
<dbReference type="PANTHER" id="PTHR13847:SF280">
    <property type="entry name" value="D-AMINO ACID DEHYDROGENASE"/>
    <property type="match status" value="1"/>
</dbReference>
<dbReference type="PANTHER" id="PTHR13847">
    <property type="entry name" value="SARCOSINE DEHYDROGENASE-RELATED"/>
    <property type="match status" value="1"/>
</dbReference>
<reference evidence="4" key="1">
    <citation type="submission" date="2022-12" db="EMBL/GenBank/DDBJ databases">
        <authorList>
            <person name="Voronina O.L."/>
            <person name="Kunda M.S."/>
            <person name="Ryzhova N."/>
            <person name="Aksenova E.I."/>
        </authorList>
    </citation>
    <scope>NUCLEOTIDE SEQUENCE</scope>
    <source>
        <strain evidence="4">SCCH136:Ach223948</strain>
    </source>
</reference>
<dbReference type="InterPro" id="IPR006076">
    <property type="entry name" value="FAD-dep_OxRdtase"/>
</dbReference>
<keyword evidence="2" id="KW-0560">Oxidoreductase</keyword>
<dbReference type="GO" id="GO:0055130">
    <property type="term" value="P:D-alanine catabolic process"/>
    <property type="evidence" value="ECO:0007669"/>
    <property type="project" value="TreeGrafter"/>
</dbReference>
<protein>
    <submittedName>
        <fullName evidence="4">D-amino acid dehydrogenase</fullName>
    </submittedName>
</protein>
<evidence type="ECO:0000256" key="1">
    <source>
        <dbReference type="ARBA" id="ARBA00009410"/>
    </source>
</evidence>
<dbReference type="GO" id="GO:0005737">
    <property type="term" value="C:cytoplasm"/>
    <property type="evidence" value="ECO:0007669"/>
    <property type="project" value="TreeGrafter"/>
</dbReference>
<evidence type="ECO:0000259" key="3">
    <source>
        <dbReference type="Pfam" id="PF01266"/>
    </source>
</evidence>
<dbReference type="Gene3D" id="3.50.50.60">
    <property type="entry name" value="FAD/NAD(P)-binding domain"/>
    <property type="match status" value="2"/>
</dbReference>
<evidence type="ECO:0000313" key="5">
    <source>
        <dbReference type="Proteomes" id="UP001141992"/>
    </source>
</evidence>
<sequence length="418" mass="45782">MKVAVLGSGIIGISSAWWLSQAGHDVVVIDRCTGPAQETSLANGAQISVSYAEPWANPQAPLKLLKWMFQDDAPLLFRPQLDLRQWMWGLAFLRECLPGRLAPNIRAMVRMAEYSRATLRGMRAELGIEYDHLERGILNFYRDQHEFENSQRAAGLMRDFGVERRVVSTDEVIAIEPALAPHRNTIVGGDYTPEDESGDVHLFTVALAERCARAGVEFRYSTRVTRLITEAGAVSGVELIEPDGRYGALAADAYVVAMGSFSPSLLRPLGIPCNVYPAKGYSATFPVLQPGAAPTVSLTDSSHKVVFSRLGDRLRMAGTAELSGYSRGLNTGRCEAMTRLARELFPDALDFERVSYWSGLRPSTPSNVPIIGRSRIPNLYINTGHGTLGWTMGVGSGRALADLLSGRRPEPEFPFLGL</sequence>
<organism evidence="4 5">
    <name type="scientific">Alcaligenes xylosoxydans xylosoxydans</name>
    <name type="common">Achromobacter xylosoxidans</name>
    <dbReference type="NCBI Taxonomy" id="85698"/>
    <lineage>
        <taxon>Bacteria</taxon>
        <taxon>Pseudomonadati</taxon>
        <taxon>Pseudomonadota</taxon>
        <taxon>Betaproteobacteria</taxon>
        <taxon>Burkholderiales</taxon>
        <taxon>Alcaligenaceae</taxon>
        <taxon>Achromobacter</taxon>
    </lineage>
</organism>
<dbReference type="NCBIfam" id="NF001933">
    <property type="entry name" value="PRK00711.1"/>
    <property type="match status" value="1"/>
</dbReference>
<feature type="domain" description="FAD dependent oxidoreductase" evidence="3">
    <location>
        <begin position="2"/>
        <end position="403"/>
    </location>
</feature>